<reference evidence="3" key="1">
    <citation type="journal article" date="2019" name="bioRxiv">
        <title>The Genome of the Zebra Mussel, Dreissena polymorpha: A Resource for Invasive Species Research.</title>
        <authorList>
            <person name="McCartney M.A."/>
            <person name="Auch B."/>
            <person name="Kono T."/>
            <person name="Mallez S."/>
            <person name="Zhang Y."/>
            <person name="Obille A."/>
            <person name="Becker A."/>
            <person name="Abrahante J.E."/>
            <person name="Garbe J."/>
            <person name="Badalamenti J.P."/>
            <person name="Herman A."/>
            <person name="Mangelson H."/>
            <person name="Liachko I."/>
            <person name="Sullivan S."/>
            <person name="Sone E.D."/>
            <person name="Koren S."/>
            <person name="Silverstein K.A.T."/>
            <person name="Beckman K.B."/>
            <person name="Gohl D.M."/>
        </authorList>
    </citation>
    <scope>NUCLEOTIDE SEQUENCE</scope>
    <source>
        <strain evidence="3">Duluth1</strain>
        <tissue evidence="3">Whole animal</tissue>
    </source>
</reference>
<evidence type="ECO:0000256" key="1">
    <source>
        <dbReference type="SAM" id="Phobius"/>
    </source>
</evidence>
<gene>
    <name evidence="3" type="ORF">DPMN_017138</name>
</gene>
<dbReference type="CDD" id="cd00063">
    <property type="entry name" value="FN3"/>
    <property type="match status" value="1"/>
</dbReference>
<dbReference type="InterPro" id="IPR003961">
    <property type="entry name" value="FN3_dom"/>
</dbReference>
<dbReference type="Gene3D" id="2.60.40.10">
    <property type="entry name" value="Immunoglobulins"/>
    <property type="match status" value="1"/>
</dbReference>
<proteinExistence type="predicted"/>
<dbReference type="AlphaFoldDB" id="A0A9D4NCL5"/>
<organism evidence="3 4">
    <name type="scientific">Dreissena polymorpha</name>
    <name type="common">Zebra mussel</name>
    <name type="synonym">Mytilus polymorpha</name>
    <dbReference type="NCBI Taxonomy" id="45954"/>
    <lineage>
        <taxon>Eukaryota</taxon>
        <taxon>Metazoa</taxon>
        <taxon>Spiralia</taxon>
        <taxon>Lophotrochozoa</taxon>
        <taxon>Mollusca</taxon>
        <taxon>Bivalvia</taxon>
        <taxon>Autobranchia</taxon>
        <taxon>Heteroconchia</taxon>
        <taxon>Euheterodonta</taxon>
        <taxon>Imparidentia</taxon>
        <taxon>Neoheterodontei</taxon>
        <taxon>Myida</taxon>
        <taxon>Dreissenoidea</taxon>
        <taxon>Dreissenidae</taxon>
        <taxon>Dreissena</taxon>
    </lineage>
</organism>
<protein>
    <recommendedName>
        <fullName evidence="2">Fibronectin type-III domain-containing protein</fullName>
    </recommendedName>
</protein>
<sequence length="161" mass="17656">MALTVTSDGMPSRTLLVQWTTPSCGQVEPVFFISKFVLTYCQRSDQGANCTGLGTYVNLSNTLNSYVLEALNPHNIYLIKLQSRDRNGVLRMLASANGSCAPDTPDVCVAMWIGVAASVLLTLGGGLIVVKRVRRIIKRRLSYVITLPVHWSEQQSLITVL</sequence>
<feature type="transmembrane region" description="Helical" evidence="1">
    <location>
        <begin position="109"/>
        <end position="130"/>
    </location>
</feature>
<name>A0A9D4NCL5_DREPO</name>
<dbReference type="Proteomes" id="UP000828390">
    <property type="component" value="Unassembled WGS sequence"/>
</dbReference>
<evidence type="ECO:0000313" key="3">
    <source>
        <dbReference type="EMBL" id="KAH3893000.1"/>
    </source>
</evidence>
<dbReference type="SUPFAM" id="SSF49265">
    <property type="entry name" value="Fibronectin type III"/>
    <property type="match status" value="1"/>
</dbReference>
<dbReference type="InterPro" id="IPR013783">
    <property type="entry name" value="Ig-like_fold"/>
</dbReference>
<accession>A0A9D4NCL5</accession>
<reference evidence="3" key="2">
    <citation type="submission" date="2020-11" db="EMBL/GenBank/DDBJ databases">
        <authorList>
            <person name="McCartney M.A."/>
            <person name="Auch B."/>
            <person name="Kono T."/>
            <person name="Mallez S."/>
            <person name="Becker A."/>
            <person name="Gohl D.M."/>
            <person name="Silverstein K.A.T."/>
            <person name="Koren S."/>
            <person name="Bechman K.B."/>
            <person name="Herman A."/>
            <person name="Abrahante J.E."/>
            <person name="Garbe J."/>
        </authorList>
    </citation>
    <scope>NUCLEOTIDE SEQUENCE</scope>
    <source>
        <strain evidence="3">Duluth1</strain>
        <tissue evidence="3">Whole animal</tissue>
    </source>
</reference>
<feature type="domain" description="Fibronectin type-III" evidence="2">
    <location>
        <begin position="1"/>
        <end position="103"/>
    </location>
</feature>
<keyword evidence="1" id="KW-0472">Membrane</keyword>
<evidence type="ECO:0000259" key="2">
    <source>
        <dbReference type="PROSITE" id="PS50853"/>
    </source>
</evidence>
<keyword evidence="4" id="KW-1185">Reference proteome</keyword>
<comment type="caution">
    <text evidence="3">The sequence shown here is derived from an EMBL/GenBank/DDBJ whole genome shotgun (WGS) entry which is preliminary data.</text>
</comment>
<keyword evidence="1" id="KW-1133">Transmembrane helix</keyword>
<dbReference type="PROSITE" id="PS50853">
    <property type="entry name" value="FN3"/>
    <property type="match status" value="1"/>
</dbReference>
<evidence type="ECO:0000313" key="4">
    <source>
        <dbReference type="Proteomes" id="UP000828390"/>
    </source>
</evidence>
<dbReference type="EMBL" id="JAIWYP010000001">
    <property type="protein sequence ID" value="KAH3893000.1"/>
    <property type="molecule type" value="Genomic_DNA"/>
</dbReference>
<dbReference type="InterPro" id="IPR036116">
    <property type="entry name" value="FN3_sf"/>
</dbReference>
<keyword evidence="1" id="KW-0812">Transmembrane</keyword>